<organism evidence="1 2">
    <name type="scientific">Monilinia laxa</name>
    <name type="common">Brown rot fungus</name>
    <name type="synonym">Sclerotinia laxa</name>
    <dbReference type="NCBI Taxonomy" id="61186"/>
    <lineage>
        <taxon>Eukaryota</taxon>
        <taxon>Fungi</taxon>
        <taxon>Dikarya</taxon>
        <taxon>Ascomycota</taxon>
        <taxon>Pezizomycotina</taxon>
        <taxon>Leotiomycetes</taxon>
        <taxon>Helotiales</taxon>
        <taxon>Sclerotiniaceae</taxon>
        <taxon>Monilinia</taxon>
    </lineage>
</organism>
<comment type="caution">
    <text evidence="1">The sequence shown here is derived from an EMBL/GenBank/DDBJ whole genome shotgun (WGS) entry which is preliminary data.</text>
</comment>
<dbReference type="InterPro" id="IPR011333">
    <property type="entry name" value="SKP1/BTB/POZ_sf"/>
</dbReference>
<dbReference type="OrthoDB" id="6359816at2759"/>
<reference evidence="1 2" key="1">
    <citation type="submission" date="2019-06" db="EMBL/GenBank/DDBJ databases">
        <title>Genome Sequence of the Brown Rot Fungal Pathogen Monilinia laxa.</title>
        <authorList>
            <person name="De Miccolis Angelini R.M."/>
            <person name="Landi L."/>
            <person name="Abate D."/>
            <person name="Pollastro S."/>
            <person name="Romanazzi G."/>
            <person name="Faretra F."/>
        </authorList>
    </citation>
    <scope>NUCLEOTIDE SEQUENCE [LARGE SCALE GENOMIC DNA]</scope>
    <source>
        <strain evidence="1 2">Mlax316</strain>
    </source>
</reference>
<evidence type="ECO:0008006" key="3">
    <source>
        <dbReference type="Google" id="ProtNLM"/>
    </source>
</evidence>
<dbReference type="EMBL" id="VIGI01000006">
    <property type="protein sequence ID" value="KAB8298714.1"/>
    <property type="molecule type" value="Genomic_DNA"/>
</dbReference>
<evidence type="ECO:0000313" key="2">
    <source>
        <dbReference type="Proteomes" id="UP000326757"/>
    </source>
</evidence>
<protein>
    <recommendedName>
        <fullName evidence="3">BTB domain-containing protein</fullName>
    </recommendedName>
</protein>
<proteinExistence type="predicted"/>
<evidence type="ECO:0000313" key="1">
    <source>
        <dbReference type="EMBL" id="KAB8298714.1"/>
    </source>
</evidence>
<dbReference type="Proteomes" id="UP000326757">
    <property type="component" value="Unassembled WGS sequence"/>
</dbReference>
<keyword evidence="2" id="KW-1185">Reference proteome</keyword>
<dbReference type="AlphaFoldDB" id="A0A5N6K7M2"/>
<dbReference type="SUPFAM" id="SSF54695">
    <property type="entry name" value="POZ domain"/>
    <property type="match status" value="1"/>
</dbReference>
<dbReference type="Gene3D" id="3.30.710.10">
    <property type="entry name" value="Potassium Channel Kv1.1, Chain A"/>
    <property type="match status" value="1"/>
</dbReference>
<gene>
    <name evidence="1" type="ORF">EYC80_000889</name>
</gene>
<accession>A0A5N6K7M2</accession>
<sequence length="296" mass="33533">MLRGGFSEATAKFVDLPEDDFSAFELLVEWCYTNRVSMPNEKTSYDDVEIRVNLYCLARKYCALTLQDFVTNYIITWLKMSGHHAKNINPKWITTIETELSGTHDELGGIDGVPGPLRFLIGSAYKVMLLASKSKPSKLATVRLANFRSQQLDWYGGVYSGLPSRDFSELLKESEWTIAEKLTPSSTSCCEYHTHSMEKLLECPVFKEIKGTAKHSPDAHLIVAYLKRYPEKRVQNGIAKICQFVLRREFNSDAKIVSIKQVMNGIKELCLMGVFSKIDGTLSSYEFHKGMSVQLL</sequence>
<name>A0A5N6K7M2_MONLA</name>